<reference evidence="6 7" key="1">
    <citation type="submission" date="2020-02" db="EMBL/GenBank/DDBJ databases">
        <authorList>
            <person name="Zhang X.-Y."/>
        </authorList>
    </citation>
    <scope>NUCLEOTIDE SEQUENCE [LARGE SCALE GENOMIC DNA]</scope>
    <source>
        <strain evidence="6 7">C33</strain>
    </source>
</reference>
<dbReference type="Pfam" id="PF01124">
    <property type="entry name" value="MAPEG"/>
    <property type="match status" value="1"/>
</dbReference>
<evidence type="ECO:0000256" key="1">
    <source>
        <dbReference type="ARBA" id="ARBA00004370"/>
    </source>
</evidence>
<feature type="transmembrane region" description="Helical" evidence="5">
    <location>
        <begin position="72"/>
        <end position="91"/>
    </location>
</feature>
<keyword evidence="3 5" id="KW-1133">Transmembrane helix</keyword>
<dbReference type="PANTHER" id="PTHR35814:SF1">
    <property type="entry name" value="GLUTATHIONE S-TRANSFERASE-RELATED"/>
    <property type="match status" value="1"/>
</dbReference>
<dbReference type="SUPFAM" id="SSF161084">
    <property type="entry name" value="MAPEG domain-like"/>
    <property type="match status" value="1"/>
</dbReference>
<dbReference type="GO" id="GO:0016020">
    <property type="term" value="C:membrane"/>
    <property type="evidence" value="ECO:0007669"/>
    <property type="project" value="UniProtKB-SubCell"/>
</dbReference>
<protein>
    <recommendedName>
        <fullName evidence="8">Glutathione S-transferase</fullName>
    </recommendedName>
</protein>
<feature type="transmembrane region" description="Helical" evidence="5">
    <location>
        <begin position="111"/>
        <end position="134"/>
    </location>
</feature>
<dbReference type="EMBL" id="JAAGSC010000041">
    <property type="protein sequence ID" value="NDY95967.1"/>
    <property type="molecule type" value="Genomic_DNA"/>
</dbReference>
<evidence type="ECO:0000256" key="5">
    <source>
        <dbReference type="SAM" id="Phobius"/>
    </source>
</evidence>
<dbReference type="Gene3D" id="1.20.120.550">
    <property type="entry name" value="Membrane associated eicosanoid/glutathione metabolism-like domain"/>
    <property type="match status" value="1"/>
</dbReference>
<dbReference type="AlphaFoldDB" id="A0A845UX20"/>
<evidence type="ECO:0000256" key="3">
    <source>
        <dbReference type="ARBA" id="ARBA00022989"/>
    </source>
</evidence>
<organism evidence="6 7">
    <name type="scientific">Wenzhouxiangella limi</name>
    <dbReference type="NCBI Taxonomy" id="2707351"/>
    <lineage>
        <taxon>Bacteria</taxon>
        <taxon>Pseudomonadati</taxon>
        <taxon>Pseudomonadota</taxon>
        <taxon>Gammaproteobacteria</taxon>
        <taxon>Chromatiales</taxon>
        <taxon>Wenzhouxiangellaceae</taxon>
        <taxon>Wenzhouxiangella</taxon>
    </lineage>
</organism>
<evidence type="ECO:0000256" key="4">
    <source>
        <dbReference type="ARBA" id="ARBA00023136"/>
    </source>
</evidence>
<dbReference type="PANTHER" id="PTHR35814">
    <property type="match status" value="1"/>
</dbReference>
<evidence type="ECO:0000313" key="7">
    <source>
        <dbReference type="Proteomes" id="UP000484885"/>
    </source>
</evidence>
<name>A0A845UX20_9GAMM</name>
<evidence type="ECO:0008006" key="8">
    <source>
        <dbReference type="Google" id="ProtNLM"/>
    </source>
</evidence>
<keyword evidence="4 5" id="KW-0472">Membrane</keyword>
<keyword evidence="2 5" id="KW-0812">Transmembrane</keyword>
<keyword evidence="7" id="KW-1185">Reference proteome</keyword>
<gene>
    <name evidence="6" type="ORF">G3I74_09515</name>
</gene>
<evidence type="ECO:0000256" key="2">
    <source>
        <dbReference type="ARBA" id="ARBA00022692"/>
    </source>
</evidence>
<comment type="caution">
    <text evidence="6">The sequence shown here is derived from an EMBL/GenBank/DDBJ whole genome shotgun (WGS) entry which is preliminary data.</text>
</comment>
<dbReference type="InterPro" id="IPR023352">
    <property type="entry name" value="MAPEG-like_dom_sf"/>
</dbReference>
<dbReference type="InterPro" id="IPR001129">
    <property type="entry name" value="Membr-assoc_MAPEG"/>
</dbReference>
<dbReference type="Proteomes" id="UP000484885">
    <property type="component" value="Unassembled WGS sequence"/>
</dbReference>
<dbReference type="RefSeq" id="WP_164211358.1">
    <property type="nucleotide sequence ID" value="NZ_JAAGSC010000041.1"/>
</dbReference>
<accession>A0A845UX20</accession>
<feature type="transmembrane region" description="Helical" evidence="5">
    <location>
        <begin position="6"/>
        <end position="25"/>
    </location>
</feature>
<proteinExistence type="predicted"/>
<comment type="subcellular location">
    <subcellularLocation>
        <location evidence="1">Membrane</location>
    </subcellularLocation>
</comment>
<sequence length="138" mass="14757">MSYTITLFYAGLSGLILLALSYQVVSLRRRFQVGLGSGEQPELERVIRVHANFCEYAPLALILLLALEGSGALPAAVLHLLGLALVVGRFLHAWGLSRTGGVSRGRFVGTLLTWMMLLAGSLLAVGMALGAWWFSLGG</sequence>
<evidence type="ECO:0000313" key="6">
    <source>
        <dbReference type="EMBL" id="NDY95967.1"/>
    </source>
</evidence>